<dbReference type="CDD" id="cd02440">
    <property type="entry name" value="AdoMet_MTases"/>
    <property type="match status" value="1"/>
</dbReference>
<dbReference type="AlphaFoldDB" id="A0A229VVC4"/>
<evidence type="ECO:0000313" key="6">
    <source>
        <dbReference type="Proteomes" id="UP000215433"/>
    </source>
</evidence>
<comment type="function">
    <text evidence="4">Methyltransferase required for the conversion of demethylmenaquinol (DMKH2) to menaquinol (MKH2).</text>
</comment>
<proteinExistence type="inferred from homology"/>
<organism evidence="5 6">
    <name type="scientific">Bifidobacterium vansinderenii</name>
    <dbReference type="NCBI Taxonomy" id="1984871"/>
    <lineage>
        <taxon>Bacteria</taxon>
        <taxon>Bacillati</taxon>
        <taxon>Actinomycetota</taxon>
        <taxon>Actinomycetes</taxon>
        <taxon>Bifidobacteriales</taxon>
        <taxon>Bifidobacteriaceae</taxon>
        <taxon>Bifidobacterium</taxon>
    </lineage>
</organism>
<dbReference type="UniPathway" id="UPA00079">
    <property type="reaction ID" value="UER00169"/>
</dbReference>
<keyword evidence="2 4" id="KW-0808">Transferase</keyword>
<dbReference type="Gene3D" id="3.40.50.150">
    <property type="entry name" value="Vaccinia Virus protein VP39"/>
    <property type="match status" value="1"/>
</dbReference>
<sequence length="251" mass="28085">MRVTRYRDGMNTHEPQAKNPERQAAMFSRIARHYDLINDLASLGRDRTWRRTVTDELERACHGLDGREILDVACGTGASSRALANRGAAVTGCDISPGMLDIARREESEDRRGARTPIRYECHDAQRLPFADRRFDAVTISYGLRNMPDPRATLADMRRVCRAGGPIIVLDFDTPNNPVWRAIYERYRAIVLPALGDLFGGNGDAYRYLDVSIDAWAGRNGVAAMLRETGWHDVAYRTLSGSIASICRARA</sequence>
<feature type="binding site" evidence="4">
    <location>
        <begin position="124"/>
        <end position="125"/>
    </location>
    <ligand>
        <name>S-adenosyl-L-methionine</name>
        <dbReference type="ChEBI" id="CHEBI:59789"/>
    </ligand>
</feature>
<dbReference type="HAMAP" id="MF_01813">
    <property type="entry name" value="MenG_UbiE_methyltr"/>
    <property type="match status" value="1"/>
</dbReference>
<dbReference type="InterPro" id="IPR029063">
    <property type="entry name" value="SAM-dependent_MTases_sf"/>
</dbReference>
<dbReference type="NCBIfam" id="TIGR01934">
    <property type="entry name" value="MenG_MenH_UbiE"/>
    <property type="match status" value="1"/>
</dbReference>
<keyword evidence="3 4" id="KW-0949">S-adenosyl-L-methionine</keyword>
<evidence type="ECO:0000256" key="4">
    <source>
        <dbReference type="HAMAP-Rule" id="MF_01813"/>
    </source>
</evidence>
<keyword evidence="5" id="KW-0830">Ubiquinone</keyword>
<dbReference type="InterPro" id="IPR004033">
    <property type="entry name" value="UbiE/COQ5_MeTrFase"/>
</dbReference>
<dbReference type="Proteomes" id="UP000215433">
    <property type="component" value="Unassembled WGS sequence"/>
</dbReference>
<dbReference type="SUPFAM" id="SSF53335">
    <property type="entry name" value="S-adenosyl-L-methionine-dependent methyltransferases"/>
    <property type="match status" value="1"/>
</dbReference>
<gene>
    <name evidence="4" type="primary">menG</name>
    <name evidence="5" type="ORF">Tam10B_2320</name>
</gene>
<reference evidence="5 6" key="1">
    <citation type="submission" date="2017-05" db="EMBL/GenBank/DDBJ databases">
        <title>Bifidobacterium vansinderenii sp. nov.</title>
        <authorList>
            <person name="Lugli G.A."/>
            <person name="Duranti S."/>
            <person name="Mangifesta M."/>
        </authorList>
    </citation>
    <scope>NUCLEOTIDE SEQUENCE [LARGE SCALE GENOMIC DNA]</scope>
    <source>
        <strain evidence="5 6">Tam10B</strain>
    </source>
</reference>
<keyword evidence="6" id="KW-1185">Reference proteome</keyword>
<dbReference type="GO" id="GO:0032259">
    <property type="term" value="P:methylation"/>
    <property type="evidence" value="ECO:0007669"/>
    <property type="project" value="UniProtKB-KW"/>
</dbReference>
<dbReference type="EC" id="2.1.1.163" evidence="4"/>
<protein>
    <recommendedName>
        <fullName evidence="4">Demethylmenaquinone methyltransferase</fullName>
        <ecNumber evidence="4">2.1.1.163</ecNumber>
    </recommendedName>
</protein>
<evidence type="ECO:0000256" key="1">
    <source>
        <dbReference type="ARBA" id="ARBA00022603"/>
    </source>
</evidence>
<dbReference type="PANTHER" id="PTHR43591">
    <property type="entry name" value="METHYLTRANSFERASE"/>
    <property type="match status" value="1"/>
</dbReference>
<comment type="caution">
    <text evidence="5">The sequence shown here is derived from an EMBL/GenBank/DDBJ whole genome shotgun (WGS) entry which is preliminary data.</text>
</comment>
<comment type="pathway">
    <text evidence="4">Quinol/quinone metabolism; menaquinone biosynthesis; menaquinol from 1,4-dihydroxy-2-naphthoate: step 2/2.</text>
</comment>
<name>A0A229VVC4_9BIFI</name>
<dbReference type="GO" id="GO:0009234">
    <property type="term" value="P:menaquinone biosynthetic process"/>
    <property type="evidence" value="ECO:0007669"/>
    <property type="project" value="UniProtKB-UniRule"/>
</dbReference>
<evidence type="ECO:0000256" key="3">
    <source>
        <dbReference type="ARBA" id="ARBA00022691"/>
    </source>
</evidence>
<comment type="similarity">
    <text evidence="4">Belongs to the class I-like SAM-binding methyltransferase superfamily. MenG/UbiE family.</text>
</comment>
<keyword evidence="4" id="KW-0474">Menaquinone biosynthesis</keyword>
<comment type="catalytic activity">
    <reaction evidence="4">
        <text>a 2-demethylmenaquinol + S-adenosyl-L-methionine = a menaquinol + S-adenosyl-L-homocysteine + H(+)</text>
        <dbReference type="Rhea" id="RHEA:42640"/>
        <dbReference type="Rhea" id="RHEA-COMP:9539"/>
        <dbReference type="Rhea" id="RHEA-COMP:9563"/>
        <dbReference type="ChEBI" id="CHEBI:15378"/>
        <dbReference type="ChEBI" id="CHEBI:18151"/>
        <dbReference type="ChEBI" id="CHEBI:55437"/>
        <dbReference type="ChEBI" id="CHEBI:57856"/>
        <dbReference type="ChEBI" id="CHEBI:59789"/>
        <dbReference type="EC" id="2.1.1.163"/>
    </reaction>
</comment>
<keyword evidence="1 4" id="KW-0489">Methyltransferase</keyword>
<dbReference type="EMBL" id="NEWD01000038">
    <property type="protein sequence ID" value="OXM99573.1"/>
    <property type="molecule type" value="Genomic_DNA"/>
</dbReference>
<dbReference type="PANTHER" id="PTHR43591:SF24">
    <property type="entry name" value="2-METHOXY-6-POLYPRENYL-1,4-BENZOQUINOL METHYLASE, MITOCHONDRIAL"/>
    <property type="match status" value="1"/>
</dbReference>
<dbReference type="PROSITE" id="PS51608">
    <property type="entry name" value="SAM_MT_UBIE"/>
    <property type="match status" value="1"/>
</dbReference>
<evidence type="ECO:0000256" key="2">
    <source>
        <dbReference type="ARBA" id="ARBA00022679"/>
    </source>
</evidence>
<feature type="binding site" evidence="4">
    <location>
        <position position="76"/>
    </location>
    <ligand>
        <name>S-adenosyl-L-methionine</name>
        <dbReference type="ChEBI" id="CHEBI:59789"/>
    </ligand>
</feature>
<feature type="binding site" evidence="4">
    <location>
        <position position="94"/>
    </location>
    <ligand>
        <name>S-adenosyl-L-methionine</name>
        <dbReference type="ChEBI" id="CHEBI:59789"/>
    </ligand>
</feature>
<accession>A0A229VVC4</accession>
<dbReference type="Pfam" id="PF01209">
    <property type="entry name" value="Ubie_methyltran"/>
    <property type="match status" value="1"/>
</dbReference>
<dbReference type="GO" id="GO:0043770">
    <property type="term" value="F:demethylmenaquinone methyltransferase activity"/>
    <property type="evidence" value="ECO:0007669"/>
    <property type="project" value="UniProtKB-UniRule"/>
</dbReference>
<feature type="binding site" evidence="4">
    <location>
        <position position="141"/>
    </location>
    <ligand>
        <name>S-adenosyl-L-methionine</name>
        <dbReference type="ChEBI" id="CHEBI:59789"/>
    </ligand>
</feature>
<evidence type="ECO:0000313" key="5">
    <source>
        <dbReference type="EMBL" id="OXM99573.1"/>
    </source>
</evidence>